<evidence type="ECO:0000256" key="1">
    <source>
        <dbReference type="ARBA" id="ARBA00004167"/>
    </source>
</evidence>
<dbReference type="Pfam" id="PF02416">
    <property type="entry name" value="TatA_B_E"/>
    <property type="match status" value="1"/>
</dbReference>
<evidence type="ECO:0000256" key="3">
    <source>
        <dbReference type="ARBA" id="ARBA00022475"/>
    </source>
</evidence>
<dbReference type="InterPro" id="IPR018448">
    <property type="entry name" value="TatB"/>
</dbReference>
<dbReference type="OrthoDB" id="7206969at2"/>
<proteinExistence type="predicted"/>
<keyword evidence="4" id="KW-0812">Transmembrane</keyword>
<dbReference type="EMBL" id="MUBC01000005">
    <property type="protein sequence ID" value="ONM45254.1"/>
    <property type="molecule type" value="Genomic_DNA"/>
</dbReference>
<evidence type="ECO:0000256" key="5">
    <source>
        <dbReference type="ARBA" id="ARBA00022927"/>
    </source>
</evidence>
<reference evidence="9 10" key="1">
    <citation type="submission" date="2017-01" db="EMBL/GenBank/DDBJ databases">
        <title>Draft genome sequence of Pseudomonas pachastrellae type strain CCUG 46540T from a deep sea.</title>
        <authorList>
            <person name="Gomila M."/>
            <person name="Mulet M."/>
            <person name="Lalucat J."/>
            <person name="Garcia-Valdes E."/>
        </authorList>
    </citation>
    <scope>NUCLEOTIDE SEQUENCE [LARGE SCALE GENOMIC DNA]</scope>
    <source>
        <strain evidence="9 10">CCUG 46540</strain>
    </source>
</reference>
<dbReference type="PANTHER" id="PTHR33162:SF1">
    <property type="entry name" value="SEC-INDEPENDENT PROTEIN TRANSLOCASE PROTEIN TATA, CHLOROPLASTIC"/>
    <property type="match status" value="1"/>
</dbReference>
<dbReference type="InterPro" id="IPR003369">
    <property type="entry name" value="TatA/B/E"/>
</dbReference>
<comment type="subcellular location">
    <subcellularLocation>
        <location evidence="1">Membrane</location>
        <topology evidence="1">Single-pass membrane protein</topology>
    </subcellularLocation>
</comment>
<dbReference type="AlphaFoldDB" id="A0A1S8DIR5"/>
<organism evidence="9 10">
    <name type="scientific">Halopseudomonas pachastrellae</name>
    <dbReference type="NCBI Taxonomy" id="254161"/>
    <lineage>
        <taxon>Bacteria</taxon>
        <taxon>Pseudomonadati</taxon>
        <taxon>Pseudomonadota</taxon>
        <taxon>Gammaproteobacteria</taxon>
        <taxon>Pseudomonadales</taxon>
        <taxon>Pseudomonadaceae</taxon>
        <taxon>Halopseudomonas</taxon>
    </lineage>
</organism>
<keyword evidence="3" id="KW-1003">Cell membrane</keyword>
<evidence type="ECO:0000256" key="6">
    <source>
        <dbReference type="ARBA" id="ARBA00022989"/>
    </source>
</evidence>
<evidence type="ECO:0000256" key="2">
    <source>
        <dbReference type="ARBA" id="ARBA00022448"/>
    </source>
</evidence>
<name>A0A1S8DIR5_9GAMM</name>
<dbReference type="PANTHER" id="PTHR33162">
    <property type="entry name" value="SEC-INDEPENDENT PROTEIN TRANSLOCASE PROTEIN TATA, CHLOROPLASTIC"/>
    <property type="match status" value="1"/>
</dbReference>
<gene>
    <name evidence="9" type="ORF">BXT89_03460</name>
</gene>
<evidence type="ECO:0000256" key="4">
    <source>
        <dbReference type="ARBA" id="ARBA00022692"/>
    </source>
</evidence>
<dbReference type="GO" id="GO:0008320">
    <property type="term" value="F:protein transmembrane transporter activity"/>
    <property type="evidence" value="ECO:0007669"/>
    <property type="project" value="InterPro"/>
</dbReference>
<dbReference type="GO" id="GO:0016020">
    <property type="term" value="C:membrane"/>
    <property type="evidence" value="ECO:0007669"/>
    <property type="project" value="UniProtKB-SubCell"/>
</dbReference>
<dbReference type="STRING" id="254161.SAMN05216256_11363"/>
<evidence type="ECO:0000256" key="8">
    <source>
        <dbReference type="ARBA" id="ARBA00023136"/>
    </source>
</evidence>
<dbReference type="RefSeq" id="WP_083724725.1">
    <property type="nucleotide sequence ID" value="NZ_FOUD01000013.1"/>
</dbReference>
<sequence>MFGNGMTEWLLVAVVALLVLGPERLPTLVRSAGRAVGKVRGMWTDVQQELNASLPRDEVKELADNVRELRGKTNVKQFVRRLAVDVVDEERKQG</sequence>
<evidence type="ECO:0000313" key="9">
    <source>
        <dbReference type="EMBL" id="ONM45254.1"/>
    </source>
</evidence>
<keyword evidence="6" id="KW-1133">Transmembrane helix</keyword>
<keyword evidence="7" id="KW-0811">Translocation</keyword>
<evidence type="ECO:0000256" key="7">
    <source>
        <dbReference type="ARBA" id="ARBA00023010"/>
    </source>
</evidence>
<comment type="caution">
    <text evidence="9">The sequence shown here is derived from an EMBL/GenBank/DDBJ whole genome shotgun (WGS) entry which is preliminary data.</text>
</comment>
<dbReference type="NCBIfam" id="TIGR01410">
    <property type="entry name" value="tatB"/>
    <property type="match status" value="1"/>
</dbReference>
<protein>
    <submittedName>
        <fullName evidence="9">Twin arginine-targeting protein translocase TatB</fullName>
    </submittedName>
</protein>
<dbReference type="PRINTS" id="PR01506">
    <property type="entry name" value="TATBPROTEIN"/>
</dbReference>
<dbReference type="Gene3D" id="1.20.5.3310">
    <property type="match status" value="1"/>
</dbReference>
<keyword evidence="5" id="KW-0653">Protein transport</keyword>
<evidence type="ECO:0000313" key="10">
    <source>
        <dbReference type="Proteomes" id="UP000242847"/>
    </source>
</evidence>
<keyword evidence="8" id="KW-0472">Membrane</keyword>
<accession>A0A1S8DIR5</accession>
<keyword evidence="10" id="KW-1185">Reference proteome</keyword>
<keyword evidence="2" id="KW-0813">Transport</keyword>
<dbReference type="GO" id="GO:0043953">
    <property type="term" value="P:protein transport by the Tat complex"/>
    <property type="evidence" value="ECO:0007669"/>
    <property type="project" value="InterPro"/>
</dbReference>
<dbReference type="Proteomes" id="UP000242847">
    <property type="component" value="Unassembled WGS sequence"/>
</dbReference>